<comment type="caution">
    <text evidence="2">The sequence shown here is derived from an EMBL/GenBank/DDBJ whole genome shotgun (WGS) entry which is preliminary data.</text>
</comment>
<dbReference type="Proteomes" id="UP001529510">
    <property type="component" value="Unassembled WGS sequence"/>
</dbReference>
<dbReference type="AlphaFoldDB" id="A0ABD0N730"/>
<accession>A0ABD0N730</accession>
<reference evidence="2 3" key="1">
    <citation type="submission" date="2024-05" db="EMBL/GenBank/DDBJ databases">
        <title>Genome sequencing and assembly of Indian major carp, Cirrhinus mrigala (Hamilton, 1822).</title>
        <authorList>
            <person name="Mohindra V."/>
            <person name="Chowdhury L.M."/>
            <person name="Lal K."/>
            <person name="Jena J.K."/>
        </authorList>
    </citation>
    <scope>NUCLEOTIDE SEQUENCE [LARGE SCALE GENOMIC DNA]</scope>
    <source>
        <strain evidence="2">CM1030</strain>
        <tissue evidence="2">Blood</tissue>
    </source>
</reference>
<evidence type="ECO:0000256" key="1">
    <source>
        <dbReference type="SAM" id="Coils"/>
    </source>
</evidence>
<organism evidence="2 3">
    <name type="scientific">Cirrhinus mrigala</name>
    <name type="common">Mrigala</name>
    <dbReference type="NCBI Taxonomy" id="683832"/>
    <lineage>
        <taxon>Eukaryota</taxon>
        <taxon>Metazoa</taxon>
        <taxon>Chordata</taxon>
        <taxon>Craniata</taxon>
        <taxon>Vertebrata</taxon>
        <taxon>Euteleostomi</taxon>
        <taxon>Actinopterygii</taxon>
        <taxon>Neopterygii</taxon>
        <taxon>Teleostei</taxon>
        <taxon>Ostariophysi</taxon>
        <taxon>Cypriniformes</taxon>
        <taxon>Cyprinidae</taxon>
        <taxon>Labeoninae</taxon>
        <taxon>Labeonini</taxon>
        <taxon>Cirrhinus</taxon>
    </lineage>
</organism>
<sequence>DGELEDTIQELEARVATLESQKGALQSKLSLAKQHILDLGVRTHNRPRTGE</sequence>
<gene>
    <name evidence="2" type="ORF">M9458_048545</name>
</gene>
<protein>
    <submittedName>
        <fullName evidence="2">Uncharacterized protein</fullName>
    </submittedName>
</protein>
<keyword evidence="3" id="KW-1185">Reference proteome</keyword>
<feature type="non-terminal residue" evidence="2">
    <location>
        <position position="1"/>
    </location>
</feature>
<evidence type="ECO:0000313" key="3">
    <source>
        <dbReference type="Proteomes" id="UP001529510"/>
    </source>
</evidence>
<proteinExistence type="predicted"/>
<feature type="coiled-coil region" evidence="1">
    <location>
        <begin position="1"/>
        <end position="28"/>
    </location>
</feature>
<keyword evidence="1" id="KW-0175">Coiled coil</keyword>
<feature type="non-terminal residue" evidence="2">
    <location>
        <position position="51"/>
    </location>
</feature>
<dbReference type="EMBL" id="JAMKFB020000024">
    <property type="protein sequence ID" value="KAL0157299.1"/>
    <property type="molecule type" value="Genomic_DNA"/>
</dbReference>
<evidence type="ECO:0000313" key="2">
    <source>
        <dbReference type="EMBL" id="KAL0157299.1"/>
    </source>
</evidence>
<name>A0ABD0N730_CIRMR</name>